<feature type="domain" description="G-protein coupled receptors family 1 profile" evidence="10">
    <location>
        <begin position="42"/>
        <end position="312"/>
    </location>
</feature>
<evidence type="ECO:0000313" key="12">
    <source>
        <dbReference type="Proteomes" id="UP000230750"/>
    </source>
</evidence>
<dbReference type="PROSITE" id="PS50262">
    <property type="entry name" value="G_PROTEIN_RECEP_F1_2"/>
    <property type="match status" value="1"/>
</dbReference>
<evidence type="ECO:0000313" key="11">
    <source>
        <dbReference type="EMBL" id="PIK44095.1"/>
    </source>
</evidence>
<evidence type="ECO:0000259" key="10">
    <source>
        <dbReference type="PROSITE" id="PS50262"/>
    </source>
</evidence>
<evidence type="ECO:0000256" key="4">
    <source>
        <dbReference type="ARBA" id="ARBA00022989"/>
    </source>
</evidence>
<keyword evidence="3 9" id="KW-0812">Transmembrane</keyword>
<name>A0A2G8K7Y3_STIJA</name>
<evidence type="ECO:0000256" key="3">
    <source>
        <dbReference type="ARBA" id="ARBA00022692"/>
    </source>
</evidence>
<accession>A0A2G8K7Y3</accession>
<evidence type="ECO:0000256" key="9">
    <source>
        <dbReference type="SAM" id="Phobius"/>
    </source>
</evidence>
<reference evidence="11 12" key="1">
    <citation type="journal article" date="2017" name="PLoS Biol.">
        <title>The sea cucumber genome provides insights into morphological evolution and visceral regeneration.</title>
        <authorList>
            <person name="Zhang X."/>
            <person name="Sun L."/>
            <person name="Yuan J."/>
            <person name="Sun Y."/>
            <person name="Gao Y."/>
            <person name="Zhang L."/>
            <person name="Li S."/>
            <person name="Dai H."/>
            <person name="Hamel J.F."/>
            <person name="Liu C."/>
            <person name="Yu Y."/>
            <person name="Liu S."/>
            <person name="Lin W."/>
            <person name="Guo K."/>
            <person name="Jin S."/>
            <person name="Xu P."/>
            <person name="Storey K.B."/>
            <person name="Huan P."/>
            <person name="Zhang T."/>
            <person name="Zhou Y."/>
            <person name="Zhang J."/>
            <person name="Lin C."/>
            <person name="Li X."/>
            <person name="Xing L."/>
            <person name="Huo D."/>
            <person name="Sun M."/>
            <person name="Wang L."/>
            <person name="Mercier A."/>
            <person name="Li F."/>
            <person name="Yang H."/>
            <person name="Xiang J."/>
        </authorList>
    </citation>
    <scope>NUCLEOTIDE SEQUENCE [LARGE SCALE GENOMIC DNA]</scope>
    <source>
        <strain evidence="11">Shaxun</strain>
        <tissue evidence="11">Muscle</tissue>
    </source>
</reference>
<dbReference type="OrthoDB" id="10045471at2759"/>
<dbReference type="Proteomes" id="UP000230750">
    <property type="component" value="Unassembled WGS sequence"/>
</dbReference>
<dbReference type="EMBL" id="MRZV01000801">
    <property type="protein sequence ID" value="PIK44095.1"/>
    <property type="molecule type" value="Genomic_DNA"/>
</dbReference>
<dbReference type="STRING" id="307972.A0A2G8K7Y3"/>
<dbReference type="GO" id="GO:0005886">
    <property type="term" value="C:plasma membrane"/>
    <property type="evidence" value="ECO:0007669"/>
    <property type="project" value="UniProtKB-SubCell"/>
</dbReference>
<dbReference type="CDD" id="cd00637">
    <property type="entry name" value="7tm_classA_rhodopsin-like"/>
    <property type="match status" value="1"/>
</dbReference>
<comment type="subcellular location">
    <subcellularLocation>
        <location evidence="1">Cell membrane</location>
        <topology evidence="1">Multi-pass membrane protein</topology>
    </subcellularLocation>
</comment>
<evidence type="ECO:0000256" key="5">
    <source>
        <dbReference type="ARBA" id="ARBA00023040"/>
    </source>
</evidence>
<comment type="caution">
    <text evidence="11">The sequence shown here is derived from an EMBL/GenBank/DDBJ whole genome shotgun (WGS) entry which is preliminary data.</text>
</comment>
<feature type="transmembrane region" description="Helical" evidence="9">
    <location>
        <begin position="101"/>
        <end position="122"/>
    </location>
</feature>
<organism evidence="11 12">
    <name type="scientific">Stichopus japonicus</name>
    <name type="common">Sea cucumber</name>
    <dbReference type="NCBI Taxonomy" id="307972"/>
    <lineage>
        <taxon>Eukaryota</taxon>
        <taxon>Metazoa</taxon>
        <taxon>Echinodermata</taxon>
        <taxon>Eleutherozoa</taxon>
        <taxon>Echinozoa</taxon>
        <taxon>Holothuroidea</taxon>
        <taxon>Aspidochirotacea</taxon>
        <taxon>Aspidochirotida</taxon>
        <taxon>Stichopodidae</taxon>
        <taxon>Apostichopus</taxon>
    </lineage>
</organism>
<feature type="transmembrane region" description="Helical" evidence="9">
    <location>
        <begin position="257"/>
        <end position="275"/>
    </location>
</feature>
<protein>
    <submittedName>
        <fullName evidence="11">Putative G-protein coupled receptor</fullName>
    </submittedName>
</protein>
<feature type="transmembrane region" description="Helical" evidence="9">
    <location>
        <begin position="182"/>
        <end position="204"/>
    </location>
</feature>
<evidence type="ECO:0000256" key="2">
    <source>
        <dbReference type="ARBA" id="ARBA00022475"/>
    </source>
</evidence>
<keyword evidence="7 11" id="KW-0675">Receptor</keyword>
<keyword evidence="12" id="KW-1185">Reference proteome</keyword>
<keyword evidence="8" id="KW-0807">Transducer</keyword>
<keyword evidence="5" id="KW-0297">G-protein coupled receptor</keyword>
<gene>
    <name evidence="11" type="ORF">BSL78_19055</name>
</gene>
<dbReference type="PRINTS" id="PR00237">
    <property type="entry name" value="GPCRRHODOPSN"/>
</dbReference>
<dbReference type="PANTHER" id="PTHR24249">
    <property type="entry name" value="HISTAMINE RECEPTOR-RELATED G-PROTEIN COUPLED RECEPTOR"/>
    <property type="match status" value="1"/>
</dbReference>
<dbReference type="InterPro" id="IPR000276">
    <property type="entry name" value="GPCR_Rhodpsn"/>
</dbReference>
<dbReference type="Pfam" id="PF00001">
    <property type="entry name" value="7tm_1"/>
    <property type="match status" value="1"/>
</dbReference>
<dbReference type="InterPro" id="IPR017452">
    <property type="entry name" value="GPCR_Rhodpsn_7TM"/>
</dbReference>
<feature type="transmembrane region" description="Helical" evidence="9">
    <location>
        <begin position="143"/>
        <end position="162"/>
    </location>
</feature>
<feature type="transmembrane region" description="Helical" evidence="9">
    <location>
        <begin position="30"/>
        <end position="50"/>
    </location>
</feature>
<dbReference type="Gene3D" id="1.20.1070.10">
    <property type="entry name" value="Rhodopsin 7-helix transmembrane proteins"/>
    <property type="match status" value="1"/>
</dbReference>
<keyword evidence="6 9" id="KW-0472">Membrane</keyword>
<evidence type="ECO:0000256" key="7">
    <source>
        <dbReference type="ARBA" id="ARBA00023170"/>
    </source>
</evidence>
<sequence length="332" mass="37498">MTTSTLDASTSLDGDDIDSWEGSGKFFRSLATNMVAILSIALNTLSLLVLRRSPTCFGETTKLIIIAMSIMDLSTGVQIILMENLSTWSRLPDVWSGYCKLAYPSMAFIQLSSTMFVVTLSIDRLIIITRPLRYPLIVTKTKLKLVLLLCLIPPSIVAYAVRGSYFFTKTRYCRMYLIASEYPLMFLVSILFLIAILITTYVNAKLFLIASRMKKQIAPAPEVSKGNIPSISVHFSTSVGHSKRVDKVKGQPGDLKALRTVLIITMALYIGWFPFFVRVVHNFVTLQKSSRIFEFFGFFAGYNCSWFNPVVYLLMNTSFRREALLIFKRQLS</sequence>
<feature type="transmembrane region" description="Helical" evidence="9">
    <location>
        <begin position="295"/>
        <end position="315"/>
    </location>
</feature>
<keyword evidence="2" id="KW-1003">Cell membrane</keyword>
<evidence type="ECO:0000256" key="6">
    <source>
        <dbReference type="ARBA" id="ARBA00023136"/>
    </source>
</evidence>
<feature type="transmembrane region" description="Helical" evidence="9">
    <location>
        <begin position="62"/>
        <end position="81"/>
    </location>
</feature>
<evidence type="ECO:0000256" key="8">
    <source>
        <dbReference type="ARBA" id="ARBA00023224"/>
    </source>
</evidence>
<dbReference type="AlphaFoldDB" id="A0A2G8K7Y3"/>
<evidence type="ECO:0000256" key="1">
    <source>
        <dbReference type="ARBA" id="ARBA00004651"/>
    </source>
</evidence>
<proteinExistence type="predicted"/>
<dbReference type="SUPFAM" id="SSF81321">
    <property type="entry name" value="Family A G protein-coupled receptor-like"/>
    <property type="match status" value="1"/>
</dbReference>
<dbReference type="InterPro" id="IPR050569">
    <property type="entry name" value="TAAR"/>
</dbReference>
<keyword evidence="4 9" id="KW-1133">Transmembrane helix</keyword>
<dbReference type="GO" id="GO:0004930">
    <property type="term" value="F:G protein-coupled receptor activity"/>
    <property type="evidence" value="ECO:0007669"/>
    <property type="project" value="UniProtKB-KW"/>
</dbReference>
<dbReference type="PANTHER" id="PTHR24249:SF411">
    <property type="entry name" value="G-PROTEIN COUPLED RECEPTORS FAMILY 1 PROFILE DOMAIN-CONTAINING PROTEIN"/>
    <property type="match status" value="1"/>
</dbReference>